<dbReference type="SUPFAM" id="SSF75005">
    <property type="entry name" value="Arabinanase/levansucrase/invertase"/>
    <property type="match status" value="1"/>
</dbReference>
<keyword evidence="2" id="KW-0378">Hydrolase</keyword>
<sequence length="335" mass="36639">MKSPLAILTTLLSLTSASPLLPRQTSPTNVAYLNAFFFGAEPKVYFDLSNGNNPLSFSPLNGGAPILTATTGTAGARDPSLVLGGGPEAGNKWYILATDLDIGKTTWDAAQRKGSLGIFVWESTDLVNWGTERLVKVEADTAGMVWAPEAIWDAAKGEYLVHWASKFYPETDPDHTGPPSTTVIRYAYTADFRTFSEPETYVDYSPTNVIDLNILPLGGDRYARFLKNESSPRVFYETTEGGLFGTWTRPGGEGSIVRAGVEGPTSYFDNEDPTKAYVLLDYYGSDGYRPFVNTDLSTNNWVDADRSAFPTNRRHGSVIGIDQRAYDALREAYGS</sequence>
<gene>
    <name evidence="2" type="ORF">BDZ85DRAFT_263317</name>
</gene>
<keyword evidence="1" id="KW-0732">Signal</keyword>
<dbReference type="CDD" id="cd08983">
    <property type="entry name" value="GH43_Bt3655-like"/>
    <property type="match status" value="1"/>
</dbReference>
<evidence type="ECO:0000256" key="1">
    <source>
        <dbReference type="SAM" id="SignalP"/>
    </source>
</evidence>
<proteinExistence type="predicted"/>
<reference evidence="3" key="1">
    <citation type="journal article" date="2020" name="Stud. Mycol.">
        <title>101 Dothideomycetes genomes: A test case for predicting lifestyles and emergence of pathogens.</title>
        <authorList>
            <person name="Haridas S."/>
            <person name="Albert R."/>
            <person name="Binder M."/>
            <person name="Bloem J."/>
            <person name="LaButti K."/>
            <person name="Salamov A."/>
            <person name="Andreopoulos B."/>
            <person name="Baker S."/>
            <person name="Barry K."/>
            <person name="Bills G."/>
            <person name="Bluhm B."/>
            <person name="Cannon C."/>
            <person name="Castanera R."/>
            <person name="Culley D."/>
            <person name="Daum C."/>
            <person name="Ezra D."/>
            <person name="Gonzalez J."/>
            <person name="Henrissat B."/>
            <person name="Kuo A."/>
            <person name="Liang C."/>
            <person name="Lipzen A."/>
            <person name="Lutzoni F."/>
            <person name="Magnuson J."/>
            <person name="Mondo S."/>
            <person name="Nolan M."/>
            <person name="Ohm R."/>
            <person name="Pangilinan J."/>
            <person name="Park H.-J."/>
            <person name="Ramirez L."/>
            <person name="Alfaro M."/>
            <person name="Sun H."/>
            <person name="Tritt A."/>
            <person name="Yoshinaga Y."/>
            <person name="Zwiers L.-H."/>
            <person name="Turgeon B."/>
            <person name="Goodwin S."/>
            <person name="Spatafora J."/>
            <person name="Crous P."/>
            <person name="Grigoriev I."/>
        </authorList>
    </citation>
    <scope>NUCLEOTIDE SEQUENCE [LARGE SCALE GENOMIC DNA]</scope>
    <source>
        <strain evidence="3">CECT 20119</strain>
    </source>
</reference>
<dbReference type="InterPro" id="IPR050727">
    <property type="entry name" value="GH43_arabinanases"/>
</dbReference>
<dbReference type="InterPro" id="IPR023296">
    <property type="entry name" value="Glyco_hydro_beta-prop_sf"/>
</dbReference>
<dbReference type="GO" id="GO:0016787">
    <property type="term" value="F:hydrolase activity"/>
    <property type="evidence" value="ECO:0007669"/>
    <property type="project" value="UniProtKB-KW"/>
</dbReference>
<dbReference type="AlphaFoldDB" id="A0A6A6G994"/>
<dbReference type="OrthoDB" id="19657at2759"/>
<feature type="chain" id="PRO_5025344297" evidence="1">
    <location>
        <begin position="18"/>
        <end position="335"/>
    </location>
</feature>
<protein>
    <submittedName>
        <fullName evidence="2">Glycoside hydrolase family 43 protein</fullName>
    </submittedName>
</protein>
<dbReference type="EMBL" id="ML992508">
    <property type="protein sequence ID" value="KAF2222247.1"/>
    <property type="molecule type" value="Genomic_DNA"/>
</dbReference>
<feature type="signal peptide" evidence="1">
    <location>
        <begin position="1"/>
        <end position="17"/>
    </location>
</feature>
<evidence type="ECO:0000313" key="2">
    <source>
        <dbReference type="EMBL" id="KAF2222247.1"/>
    </source>
</evidence>
<accession>A0A6A6G994</accession>
<organism evidence="2 3">
    <name type="scientific">Elsinoe ampelina</name>
    <dbReference type="NCBI Taxonomy" id="302913"/>
    <lineage>
        <taxon>Eukaryota</taxon>
        <taxon>Fungi</taxon>
        <taxon>Dikarya</taxon>
        <taxon>Ascomycota</taxon>
        <taxon>Pezizomycotina</taxon>
        <taxon>Dothideomycetes</taxon>
        <taxon>Dothideomycetidae</taxon>
        <taxon>Myriangiales</taxon>
        <taxon>Elsinoaceae</taxon>
        <taxon>Elsinoe</taxon>
    </lineage>
</organism>
<keyword evidence="3" id="KW-1185">Reference proteome</keyword>
<dbReference type="PANTHER" id="PTHR43301:SF8">
    <property type="entry name" value="ARABINOSIDASE-RELATED"/>
    <property type="match status" value="1"/>
</dbReference>
<evidence type="ECO:0000313" key="3">
    <source>
        <dbReference type="Proteomes" id="UP000799538"/>
    </source>
</evidence>
<dbReference type="Proteomes" id="UP000799538">
    <property type="component" value="Unassembled WGS sequence"/>
</dbReference>
<dbReference type="Gene3D" id="2.115.10.20">
    <property type="entry name" value="Glycosyl hydrolase domain, family 43"/>
    <property type="match status" value="1"/>
</dbReference>
<dbReference type="PANTHER" id="PTHR43301">
    <property type="entry name" value="ARABINAN ENDO-1,5-ALPHA-L-ARABINOSIDASE"/>
    <property type="match status" value="1"/>
</dbReference>
<name>A0A6A6G994_9PEZI</name>